<keyword evidence="2" id="KW-1185">Reference proteome</keyword>
<dbReference type="InterPro" id="IPR019853">
    <property type="entry name" value="GldB-like"/>
</dbReference>
<evidence type="ECO:0000313" key="1">
    <source>
        <dbReference type="EMBL" id="KGF51866.1"/>
    </source>
</evidence>
<dbReference type="EMBL" id="JRNU01000021">
    <property type="protein sequence ID" value="KGF51866.1"/>
    <property type="molecule type" value="Genomic_DNA"/>
</dbReference>
<organism evidence="1 2">
    <name type="scientific">Prevotella amnii DNF00058</name>
    <dbReference type="NCBI Taxonomy" id="1401066"/>
    <lineage>
        <taxon>Bacteria</taxon>
        <taxon>Pseudomonadati</taxon>
        <taxon>Bacteroidota</taxon>
        <taxon>Bacteroidia</taxon>
        <taxon>Bacteroidales</taxon>
        <taxon>Prevotellaceae</taxon>
        <taxon>Prevotella</taxon>
    </lineage>
</organism>
<dbReference type="AlphaFoldDB" id="A0A096AYT2"/>
<evidence type="ECO:0008006" key="3">
    <source>
        <dbReference type="Google" id="ProtNLM"/>
    </source>
</evidence>
<dbReference type="PROSITE" id="PS51257">
    <property type="entry name" value="PROKAR_LIPOPROTEIN"/>
    <property type="match status" value="1"/>
</dbReference>
<proteinExistence type="predicted"/>
<dbReference type="Proteomes" id="UP000029614">
    <property type="component" value="Unassembled WGS sequence"/>
</dbReference>
<sequence length="268" mass="31549">MKKAYYILLLLFLILVGCQLRWSDESKPGGVSIKIERFDRLEYRYLTMGDYSALQQMGMEYPFETRTLIEKVLKIGQITDPDINTKFLKFYQDTTLQTIISSVQSKFSKIDDIQKDLNISFSRLKQQIPDIKLPSVYTQISALDQSIVTGDGKIGISLDKYLGKDYPVYSRFYDKQQRLQMRREDIVPDCLTFYLMSIFTLPNYDLRSQFERDVYMAKIQWVVNKAIGLNYYQGKYIDMVSKYMKANLYIKYEDLLKDTDFSPFLSII</sequence>
<gene>
    <name evidence="1" type="ORF">HMPREF9302_05545</name>
</gene>
<name>A0A096AYT2_9BACT</name>
<protein>
    <recommendedName>
        <fullName evidence="3">Gliding motility protein GldB</fullName>
    </recommendedName>
</protein>
<accession>A0A096AYT2</accession>
<dbReference type="OrthoDB" id="976022at2"/>
<comment type="caution">
    <text evidence="1">The sequence shown here is derived from an EMBL/GenBank/DDBJ whole genome shotgun (WGS) entry which is preliminary data.</text>
</comment>
<dbReference type="Pfam" id="PF25594">
    <property type="entry name" value="GldB_lipo"/>
    <property type="match status" value="1"/>
</dbReference>
<dbReference type="RefSeq" id="WP_008450338.1">
    <property type="nucleotide sequence ID" value="NZ_JRNU01000021.1"/>
</dbReference>
<evidence type="ECO:0000313" key="2">
    <source>
        <dbReference type="Proteomes" id="UP000029614"/>
    </source>
</evidence>
<reference evidence="1 2" key="1">
    <citation type="submission" date="2014-07" db="EMBL/GenBank/DDBJ databases">
        <authorList>
            <person name="McCorrison J."/>
            <person name="Sanka R."/>
            <person name="Torralba M."/>
            <person name="Gillis M."/>
            <person name="Haft D.H."/>
            <person name="Methe B."/>
            <person name="Sutton G."/>
            <person name="Nelson K.E."/>
        </authorList>
    </citation>
    <scope>NUCLEOTIDE SEQUENCE [LARGE SCALE GENOMIC DNA]</scope>
    <source>
        <strain evidence="1 2">DNF00058</strain>
    </source>
</reference>